<gene>
    <name evidence="6" type="ordered locus">Ppro_3148</name>
</gene>
<evidence type="ECO:0000259" key="5">
    <source>
        <dbReference type="PROSITE" id="PS50146"/>
    </source>
</evidence>
<accession>A1ATS1</accession>
<keyword evidence="3 6" id="KW-0418">Kinase</keyword>
<dbReference type="InterPro" id="IPR045540">
    <property type="entry name" value="YegS/DAGK_C"/>
</dbReference>
<dbReference type="HOGENOM" id="CLU_045532_2_1_7"/>
<evidence type="ECO:0000256" key="1">
    <source>
        <dbReference type="ARBA" id="ARBA00022679"/>
    </source>
</evidence>
<dbReference type="PANTHER" id="PTHR12358">
    <property type="entry name" value="SPHINGOSINE KINASE"/>
    <property type="match status" value="1"/>
</dbReference>
<dbReference type="Proteomes" id="UP000006732">
    <property type="component" value="Chromosome"/>
</dbReference>
<dbReference type="InterPro" id="IPR016064">
    <property type="entry name" value="NAD/diacylglycerol_kinase_sf"/>
</dbReference>
<evidence type="ECO:0000256" key="2">
    <source>
        <dbReference type="ARBA" id="ARBA00022741"/>
    </source>
</evidence>
<dbReference type="Gene3D" id="3.40.50.10330">
    <property type="entry name" value="Probable inorganic polyphosphate/atp-NAD kinase, domain 1"/>
    <property type="match status" value="1"/>
</dbReference>
<keyword evidence="4" id="KW-0067">ATP-binding</keyword>
<name>A1ATS1_PELPD</name>
<dbReference type="InterPro" id="IPR001206">
    <property type="entry name" value="Diacylglycerol_kinase_cat_dom"/>
</dbReference>
<dbReference type="GO" id="GO:0016301">
    <property type="term" value="F:kinase activity"/>
    <property type="evidence" value="ECO:0007669"/>
    <property type="project" value="UniProtKB-KW"/>
</dbReference>
<dbReference type="InterPro" id="IPR050187">
    <property type="entry name" value="Lipid_Phosphate_FormReg"/>
</dbReference>
<sequence length="288" mass="31361">MQSFLFVNPLSGSYDPRHVPRIVTRLAESGLTPTLLEVRTPADAAVHCRRINGAEENPLVIVAAGDGTINAVLNGLRPGMATVAILPLGTSNVLAREIGIRSLEDGLERIIAGRSRQLPLGLLDLERASHRFLLMAGIGVDGAVVRDVRPGEKRLLKQGAYALSALRYALRWEGEMIQVVTPDRTLACHGAIICAASRYGGDFVLAPGGDLFSPEFMVVCILGNRRRDYLRLAWDLFSGRAQTSRQLLGITAREVAIRGVKPVQVDGDFIGYTPARFRVLEDFARIIV</sequence>
<evidence type="ECO:0000313" key="6">
    <source>
        <dbReference type="EMBL" id="ABL00742.1"/>
    </source>
</evidence>
<evidence type="ECO:0000256" key="3">
    <source>
        <dbReference type="ARBA" id="ARBA00022777"/>
    </source>
</evidence>
<dbReference type="InterPro" id="IPR017438">
    <property type="entry name" value="ATP-NAD_kinase_N"/>
</dbReference>
<dbReference type="PROSITE" id="PS50146">
    <property type="entry name" value="DAGK"/>
    <property type="match status" value="1"/>
</dbReference>
<protein>
    <submittedName>
        <fullName evidence="6">Diacylglycerol kinase, catalytic region</fullName>
    </submittedName>
</protein>
<keyword evidence="2" id="KW-0547">Nucleotide-binding</keyword>
<dbReference type="Pfam" id="PF19279">
    <property type="entry name" value="YegS_C"/>
    <property type="match status" value="1"/>
</dbReference>
<keyword evidence="7" id="KW-1185">Reference proteome</keyword>
<dbReference type="EMBL" id="CP000482">
    <property type="protein sequence ID" value="ABL00742.1"/>
    <property type="molecule type" value="Genomic_DNA"/>
</dbReference>
<dbReference type="KEGG" id="ppd:Ppro_3148"/>
<dbReference type="SMART" id="SM00046">
    <property type="entry name" value="DAGKc"/>
    <property type="match status" value="1"/>
</dbReference>
<evidence type="ECO:0000256" key="4">
    <source>
        <dbReference type="ARBA" id="ARBA00022840"/>
    </source>
</evidence>
<organism evidence="6 7">
    <name type="scientific">Pelobacter propionicus (strain DSM 2379 / NBRC 103807 / OttBd1)</name>
    <dbReference type="NCBI Taxonomy" id="338966"/>
    <lineage>
        <taxon>Bacteria</taxon>
        <taxon>Pseudomonadati</taxon>
        <taxon>Thermodesulfobacteriota</taxon>
        <taxon>Desulfuromonadia</taxon>
        <taxon>Desulfuromonadales</taxon>
        <taxon>Desulfuromonadaceae</taxon>
        <taxon>Pelobacter</taxon>
    </lineage>
</organism>
<dbReference type="Gene3D" id="2.60.200.40">
    <property type="match status" value="1"/>
</dbReference>
<dbReference type="PANTHER" id="PTHR12358:SF106">
    <property type="entry name" value="LIPID KINASE YEGS"/>
    <property type="match status" value="1"/>
</dbReference>
<dbReference type="STRING" id="338966.Ppro_3148"/>
<dbReference type="GO" id="GO:0005524">
    <property type="term" value="F:ATP binding"/>
    <property type="evidence" value="ECO:0007669"/>
    <property type="project" value="UniProtKB-KW"/>
</dbReference>
<proteinExistence type="predicted"/>
<evidence type="ECO:0000313" key="7">
    <source>
        <dbReference type="Proteomes" id="UP000006732"/>
    </source>
</evidence>
<dbReference type="OrthoDB" id="142078at2"/>
<reference evidence="6 7" key="1">
    <citation type="submission" date="2006-10" db="EMBL/GenBank/DDBJ databases">
        <title>Complete sequence of chromosome of Pelobacter propionicus DSM 2379.</title>
        <authorList>
            <consortium name="US DOE Joint Genome Institute"/>
            <person name="Copeland A."/>
            <person name="Lucas S."/>
            <person name="Lapidus A."/>
            <person name="Barry K."/>
            <person name="Detter J.C."/>
            <person name="Glavina del Rio T."/>
            <person name="Hammon N."/>
            <person name="Israni S."/>
            <person name="Dalin E."/>
            <person name="Tice H."/>
            <person name="Pitluck S."/>
            <person name="Saunders E."/>
            <person name="Brettin T."/>
            <person name="Bruce D."/>
            <person name="Han C."/>
            <person name="Tapia R."/>
            <person name="Schmutz J."/>
            <person name="Larimer F."/>
            <person name="Land M."/>
            <person name="Hauser L."/>
            <person name="Kyrpides N."/>
            <person name="Kim E."/>
            <person name="Lovley D."/>
            <person name="Richardson P."/>
        </authorList>
    </citation>
    <scope>NUCLEOTIDE SEQUENCE [LARGE SCALE GENOMIC DNA]</scope>
    <source>
        <strain evidence="7">DSM 2379 / NBRC 103807 / OttBd1</strain>
    </source>
</reference>
<dbReference type="Pfam" id="PF00781">
    <property type="entry name" value="DAGK_cat"/>
    <property type="match status" value="1"/>
</dbReference>
<dbReference type="eggNOG" id="COG1597">
    <property type="taxonomic scope" value="Bacteria"/>
</dbReference>
<dbReference type="SUPFAM" id="SSF111331">
    <property type="entry name" value="NAD kinase/diacylglycerol kinase-like"/>
    <property type="match status" value="1"/>
</dbReference>
<dbReference type="AlphaFoldDB" id="A1ATS1"/>
<dbReference type="RefSeq" id="WP_011736974.1">
    <property type="nucleotide sequence ID" value="NC_008609.1"/>
</dbReference>
<dbReference type="GO" id="GO:0005886">
    <property type="term" value="C:plasma membrane"/>
    <property type="evidence" value="ECO:0007669"/>
    <property type="project" value="TreeGrafter"/>
</dbReference>
<feature type="domain" description="DAGKc" evidence="5">
    <location>
        <begin position="1"/>
        <end position="129"/>
    </location>
</feature>
<keyword evidence="1" id="KW-0808">Transferase</keyword>